<reference evidence="2" key="1">
    <citation type="submission" date="2016-11" db="EMBL/GenBank/DDBJ databases">
        <authorList>
            <person name="Varghese N."/>
            <person name="Submissions S."/>
        </authorList>
    </citation>
    <scope>NUCLEOTIDE SEQUENCE [LARGE SCALE GENOMIC DNA]</scope>
    <source>
        <strain evidence="2">DSM 17957</strain>
    </source>
</reference>
<evidence type="ECO:0000313" key="2">
    <source>
        <dbReference type="Proteomes" id="UP000184536"/>
    </source>
</evidence>
<keyword evidence="2" id="KW-1185">Reference proteome</keyword>
<dbReference type="Proteomes" id="UP000184536">
    <property type="component" value="Unassembled WGS sequence"/>
</dbReference>
<dbReference type="SUPFAM" id="SSF140500">
    <property type="entry name" value="BAS1536-like"/>
    <property type="match status" value="1"/>
</dbReference>
<organism evidence="1 2">
    <name type="scientific">Geosporobacter subterraneus DSM 17957</name>
    <dbReference type="NCBI Taxonomy" id="1121919"/>
    <lineage>
        <taxon>Bacteria</taxon>
        <taxon>Bacillati</taxon>
        <taxon>Bacillota</taxon>
        <taxon>Clostridia</taxon>
        <taxon>Peptostreptococcales</taxon>
        <taxon>Thermotaleaceae</taxon>
        <taxon>Geosporobacter</taxon>
    </lineage>
</organism>
<dbReference type="GO" id="GO:0043937">
    <property type="term" value="P:regulation of sporulation"/>
    <property type="evidence" value="ECO:0007669"/>
    <property type="project" value="InterPro"/>
</dbReference>
<proteinExistence type="predicted"/>
<protein>
    <submittedName>
        <fullName evidence="1">Spo0E like sporulation regulatory protein</fullName>
    </submittedName>
</protein>
<dbReference type="Pfam" id="PF09388">
    <property type="entry name" value="SpoOE-like"/>
    <property type="match status" value="1"/>
</dbReference>
<dbReference type="InterPro" id="IPR037208">
    <property type="entry name" value="Spo0E-like_sf"/>
</dbReference>
<dbReference type="InterPro" id="IPR036638">
    <property type="entry name" value="HLH_DNA-bd_sf"/>
</dbReference>
<dbReference type="InterPro" id="IPR018540">
    <property type="entry name" value="Spo0E-like"/>
</dbReference>
<dbReference type="OrthoDB" id="2991049at2"/>
<dbReference type="EMBL" id="FQZV01000008">
    <property type="protein sequence ID" value="SHI83991.1"/>
    <property type="molecule type" value="Genomic_DNA"/>
</dbReference>
<accession>A0A1M6EEX0</accession>
<dbReference type="GO" id="GO:0046983">
    <property type="term" value="F:protein dimerization activity"/>
    <property type="evidence" value="ECO:0007669"/>
    <property type="project" value="InterPro"/>
</dbReference>
<evidence type="ECO:0000313" key="1">
    <source>
        <dbReference type="EMBL" id="SHI83991.1"/>
    </source>
</evidence>
<dbReference type="Gene3D" id="4.10.280.10">
    <property type="entry name" value="Helix-loop-helix DNA-binding domain"/>
    <property type="match status" value="1"/>
</dbReference>
<gene>
    <name evidence="1" type="ORF">SAMN02745975_00724</name>
</gene>
<name>A0A1M6EEX0_9FIRM</name>
<dbReference type="RefSeq" id="WP_110940008.1">
    <property type="nucleotide sequence ID" value="NZ_FQZV01000008.1"/>
</dbReference>
<sequence>MNNFEEISCKIEKLRDHMNQLIIQDPDLKDPRILIISKELDELINQFCKRLDSEG</sequence>
<dbReference type="AlphaFoldDB" id="A0A1M6EEX0"/>